<dbReference type="AlphaFoldDB" id="A0A6V8N977"/>
<dbReference type="GO" id="GO:0003774">
    <property type="term" value="F:cytoskeletal motor activity"/>
    <property type="evidence" value="ECO:0007669"/>
    <property type="project" value="InterPro"/>
</dbReference>
<dbReference type="PANTHER" id="PTHR30534">
    <property type="entry name" value="FLAGELLAR MOTOR SWITCH PROTEIN FLIG"/>
    <property type="match status" value="1"/>
</dbReference>
<evidence type="ECO:0000313" key="3">
    <source>
        <dbReference type="Proteomes" id="UP000587586"/>
    </source>
</evidence>
<feature type="domain" description="Flagellar motor switch protein FliG middle" evidence="1">
    <location>
        <begin position="24"/>
        <end position="91"/>
    </location>
</feature>
<organism evidence="2 3">
    <name type="scientific">Geomonas limicola</name>
    <dbReference type="NCBI Taxonomy" id="2740186"/>
    <lineage>
        <taxon>Bacteria</taxon>
        <taxon>Pseudomonadati</taxon>
        <taxon>Thermodesulfobacteriota</taxon>
        <taxon>Desulfuromonadia</taxon>
        <taxon>Geobacterales</taxon>
        <taxon>Geobacteraceae</taxon>
        <taxon>Geomonas</taxon>
    </lineage>
</organism>
<dbReference type="Proteomes" id="UP000587586">
    <property type="component" value="Unassembled WGS sequence"/>
</dbReference>
<reference evidence="3" key="1">
    <citation type="submission" date="2020-06" db="EMBL/GenBank/DDBJ databases">
        <title>Draft genomic sequecing of Geomonas sp. Red745.</title>
        <authorList>
            <person name="Itoh H."/>
            <person name="Xu Z.X."/>
            <person name="Ushijima N."/>
            <person name="Masuda Y."/>
            <person name="Shiratori Y."/>
            <person name="Senoo K."/>
        </authorList>
    </citation>
    <scope>NUCLEOTIDE SEQUENCE [LARGE SCALE GENOMIC DNA]</scope>
    <source>
        <strain evidence="3">Red745</strain>
    </source>
</reference>
<dbReference type="GO" id="GO:0006935">
    <property type="term" value="P:chemotaxis"/>
    <property type="evidence" value="ECO:0007669"/>
    <property type="project" value="InterPro"/>
</dbReference>
<dbReference type="GO" id="GO:0071973">
    <property type="term" value="P:bacterial-type flagellum-dependent cell motility"/>
    <property type="evidence" value="ECO:0007669"/>
    <property type="project" value="InterPro"/>
</dbReference>
<dbReference type="InterPro" id="IPR000090">
    <property type="entry name" value="Flg_Motor_Flig"/>
</dbReference>
<proteinExistence type="predicted"/>
<dbReference type="Pfam" id="PF14841">
    <property type="entry name" value="FliG_M"/>
    <property type="match status" value="1"/>
</dbReference>
<accession>A0A6V8N977</accession>
<evidence type="ECO:0000313" key="2">
    <source>
        <dbReference type="EMBL" id="GFO68347.1"/>
    </source>
</evidence>
<dbReference type="EMBL" id="BLXZ01000003">
    <property type="protein sequence ID" value="GFO68347.1"/>
    <property type="molecule type" value="Genomic_DNA"/>
</dbReference>
<gene>
    <name evidence="2" type="ORF">GMLC_19260</name>
</gene>
<sequence>MGASHQLPEHQRDVRGTIEMDYRAVAKNLLREQPQTIAVVLARLQKEHSSEIMKMLPDFVQADLVSRIVHVDQLPDEVLEEIDALIKSLLRQR</sequence>
<evidence type="ECO:0000259" key="1">
    <source>
        <dbReference type="Pfam" id="PF14841"/>
    </source>
</evidence>
<name>A0A6V8N977_9BACT</name>
<dbReference type="InterPro" id="IPR011002">
    <property type="entry name" value="FliG_a-hlx"/>
</dbReference>
<dbReference type="SUPFAM" id="SSF48029">
    <property type="entry name" value="FliG"/>
    <property type="match status" value="1"/>
</dbReference>
<dbReference type="Gene3D" id="1.10.220.30">
    <property type="match status" value="1"/>
</dbReference>
<protein>
    <recommendedName>
        <fullName evidence="1">Flagellar motor switch protein FliG middle domain-containing protein</fullName>
    </recommendedName>
</protein>
<dbReference type="PANTHER" id="PTHR30534:SF0">
    <property type="entry name" value="FLAGELLAR MOTOR SWITCH PROTEIN FLIG"/>
    <property type="match status" value="1"/>
</dbReference>
<dbReference type="GO" id="GO:0009288">
    <property type="term" value="C:bacterial-type flagellum"/>
    <property type="evidence" value="ECO:0007669"/>
    <property type="project" value="InterPro"/>
</dbReference>
<dbReference type="InterPro" id="IPR032779">
    <property type="entry name" value="FliG_M"/>
</dbReference>
<comment type="caution">
    <text evidence="2">The sequence shown here is derived from an EMBL/GenBank/DDBJ whole genome shotgun (WGS) entry which is preliminary data.</text>
</comment>
<keyword evidence="3" id="KW-1185">Reference proteome</keyword>